<dbReference type="SUPFAM" id="SSF51161">
    <property type="entry name" value="Trimeric LpxA-like enzymes"/>
    <property type="match status" value="2"/>
</dbReference>
<feature type="region of interest" description="Disordered" evidence="1">
    <location>
        <begin position="1"/>
        <end position="34"/>
    </location>
</feature>
<comment type="caution">
    <text evidence="4">The sequence shown here is derived from an EMBL/GenBank/DDBJ whole genome shotgun (WGS) entry which is preliminary data.</text>
</comment>
<dbReference type="SUPFAM" id="SSF47336">
    <property type="entry name" value="ACP-like"/>
    <property type="match status" value="1"/>
</dbReference>
<dbReference type="PANTHER" id="PTHR43300:SF11">
    <property type="entry name" value="ACETYLTRANSFERASE RV3034C-RELATED"/>
    <property type="match status" value="1"/>
</dbReference>
<feature type="transmembrane region" description="Helical" evidence="2">
    <location>
        <begin position="419"/>
        <end position="440"/>
    </location>
</feature>
<dbReference type="Gene3D" id="2.160.10.10">
    <property type="entry name" value="Hexapeptide repeat proteins"/>
    <property type="match status" value="2"/>
</dbReference>
<protein>
    <submittedName>
        <fullName evidence="4">Pls/PosA family non-ribosomal peptide synthetase</fullName>
    </submittedName>
</protein>
<feature type="transmembrane region" description="Helical" evidence="2">
    <location>
        <begin position="219"/>
        <end position="240"/>
    </location>
</feature>
<dbReference type="InterPro" id="IPR050179">
    <property type="entry name" value="Trans_hexapeptide_repeat"/>
</dbReference>
<dbReference type="Pfam" id="PF00550">
    <property type="entry name" value="PP-binding"/>
    <property type="match status" value="1"/>
</dbReference>
<dbReference type="EMBL" id="JBHSYM010000040">
    <property type="protein sequence ID" value="MFC7013880.1"/>
    <property type="molecule type" value="Genomic_DNA"/>
</dbReference>
<dbReference type="InterPro" id="IPR011004">
    <property type="entry name" value="Trimer_LpxA-like_sf"/>
</dbReference>
<organism evidence="4 5">
    <name type="scientific">Streptomyces viridiviolaceus</name>
    <dbReference type="NCBI Taxonomy" id="68282"/>
    <lineage>
        <taxon>Bacteria</taxon>
        <taxon>Bacillati</taxon>
        <taxon>Actinomycetota</taxon>
        <taxon>Actinomycetes</taxon>
        <taxon>Kitasatosporales</taxon>
        <taxon>Streptomycetaceae</taxon>
        <taxon>Streptomyces</taxon>
    </lineage>
</organism>
<accession>A0ABW2E5A2</accession>
<feature type="domain" description="Carrier" evidence="3">
    <location>
        <begin position="34"/>
        <end position="111"/>
    </location>
</feature>
<evidence type="ECO:0000259" key="3">
    <source>
        <dbReference type="PROSITE" id="PS50075"/>
    </source>
</evidence>
<feature type="transmembrane region" description="Helical" evidence="2">
    <location>
        <begin position="677"/>
        <end position="700"/>
    </location>
</feature>
<dbReference type="RefSeq" id="WP_189879926.1">
    <property type="nucleotide sequence ID" value="NZ_BMWA01000037.1"/>
</dbReference>
<dbReference type="Proteomes" id="UP001596409">
    <property type="component" value="Unassembled WGS sequence"/>
</dbReference>
<sequence>MAGNSTGAWTVAPPDLSTCLDESGSGRTDGRSADPTADIARLLGEVLAEVVDVEQVPADSHFFHDLGADSMVMARFCARVRKRADLPSVSMKDVYRHPTVESLAAALTGPEAGTMPPAVVAPASAATGAAATTSASTAGASPTGAPTPVQQPGPGSAPESDANAARATSEAPARAGTRQYLLCGALQFLFFLAYSYLAALAAVRGYEWISETTALTDRYVRSVLAGGVGFIGLCAVPILAKWTLIGRFKPCQFPVWSLSYVRWWVVKTLIRTSPLRLFTASPLYVLYLRALGANIGRNVAIFTTKIPACTDLLTIGDGTVIRKDSLFSGYRAHAGLIQTGPVTLGKDVVVSEQTVLDIDTSMGDASQLGHASALYAGQAVPAGERWHGSPAEATATDFRTAQRADCSTARQVRYSIGQLLALLLVYLPLAMGGAALLSAAVPQLNAPVAFGSSSFAGWTFWLGAMAASLLLFFGSACAGLLIQGTVPRLLNLAIKPDRVYPLYGIHYGLQRAIAFLTNRKFFTTLFGDSSAIVHYLRYIGYNLTPVTQTGSNFGTEVKHDSPFLSSVGSNTMVADGLSVINAEFSNSSFSLSRASVGARSFLGNRIAYPSRSRTGDNCLLATKVMVPIDGEVREDVGLLGSPPFVIPRTVMRDTQLSHIDSGSELRRRLAAKNRHNAVTAVVYLLARWFHVFVLTLLALGAETLRASFGAPVIAPTVILGLVFTVCYFSLLERATTGFTAQKPLNCSIYDPSFWRHERFWKMAAVDHAQFFDGTPFKNVVLRLLGARIGKRVFDDGSFFPERTMVTIGDDCTLNAGTVVQCHSQEDGAFKADRTTIGAGCTLGVGAFVHYGVTVADHADLACDSFLMKGEHVPSHARWGGNPARHLPDSNPHPHVLVAPRA</sequence>
<keyword evidence="2" id="KW-1133">Transmembrane helix</keyword>
<dbReference type="NCBIfam" id="TIGR02353">
    <property type="entry name" value="NRPS_term_dom"/>
    <property type="match status" value="1"/>
</dbReference>
<keyword evidence="2" id="KW-0472">Membrane</keyword>
<dbReference type="InterPro" id="IPR036736">
    <property type="entry name" value="ACP-like_sf"/>
</dbReference>
<feature type="transmembrane region" description="Helical" evidence="2">
    <location>
        <begin position="180"/>
        <end position="199"/>
    </location>
</feature>
<keyword evidence="5" id="KW-1185">Reference proteome</keyword>
<keyword evidence="2" id="KW-0812">Transmembrane</keyword>
<proteinExistence type="predicted"/>
<feature type="compositionally biased region" description="Low complexity" evidence="1">
    <location>
        <begin position="132"/>
        <end position="148"/>
    </location>
</feature>
<feature type="transmembrane region" description="Helical" evidence="2">
    <location>
        <begin position="712"/>
        <end position="731"/>
    </location>
</feature>
<dbReference type="PANTHER" id="PTHR43300">
    <property type="entry name" value="ACETYLTRANSFERASE"/>
    <property type="match status" value="1"/>
</dbReference>
<dbReference type="InterPro" id="IPR012728">
    <property type="entry name" value="Pls/PosA_C"/>
</dbReference>
<feature type="region of interest" description="Disordered" evidence="1">
    <location>
        <begin position="132"/>
        <end position="170"/>
    </location>
</feature>
<evidence type="ECO:0000313" key="5">
    <source>
        <dbReference type="Proteomes" id="UP001596409"/>
    </source>
</evidence>
<evidence type="ECO:0000256" key="1">
    <source>
        <dbReference type="SAM" id="MobiDB-lite"/>
    </source>
</evidence>
<dbReference type="Gene3D" id="1.10.1200.10">
    <property type="entry name" value="ACP-like"/>
    <property type="match status" value="1"/>
</dbReference>
<reference evidence="5" key="1">
    <citation type="journal article" date="2019" name="Int. J. Syst. Evol. Microbiol.">
        <title>The Global Catalogue of Microorganisms (GCM) 10K type strain sequencing project: providing services to taxonomists for standard genome sequencing and annotation.</title>
        <authorList>
            <consortium name="The Broad Institute Genomics Platform"/>
            <consortium name="The Broad Institute Genome Sequencing Center for Infectious Disease"/>
            <person name="Wu L."/>
            <person name="Ma J."/>
        </authorList>
    </citation>
    <scope>NUCLEOTIDE SEQUENCE [LARGE SCALE GENOMIC DNA]</scope>
    <source>
        <strain evidence="5">JCM 4855</strain>
    </source>
</reference>
<dbReference type="PROSITE" id="PS50075">
    <property type="entry name" value="CARRIER"/>
    <property type="match status" value="1"/>
</dbReference>
<evidence type="ECO:0000313" key="4">
    <source>
        <dbReference type="EMBL" id="MFC7013880.1"/>
    </source>
</evidence>
<name>A0ABW2E5A2_9ACTN</name>
<dbReference type="InterPro" id="IPR009081">
    <property type="entry name" value="PP-bd_ACP"/>
</dbReference>
<evidence type="ECO:0000256" key="2">
    <source>
        <dbReference type="SAM" id="Phobius"/>
    </source>
</evidence>
<gene>
    <name evidence="4" type="ORF">ACFQMH_19555</name>
</gene>
<feature type="transmembrane region" description="Helical" evidence="2">
    <location>
        <begin position="460"/>
        <end position="482"/>
    </location>
</feature>